<evidence type="ECO:0000313" key="1">
    <source>
        <dbReference type="EMBL" id="MBK1632344.1"/>
    </source>
</evidence>
<accession>A0ABS1CK89</accession>
<gene>
    <name evidence="1" type="ORF">CKO31_16695</name>
</gene>
<dbReference type="Pfam" id="PF11103">
    <property type="entry name" value="DUF2887"/>
    <property type="match status" value="1"/>
</dbReference>
<organism evidence="1 2">
    <name type="scientific">Thiohalocapsa halophila</name>
    <dbReference type="NCBI Taxonomy" id="69359"/>
    <lineage>
        <taxon>Bacteria</taxon>
        <taxon>Pseudomonadati</taxon>
        <taxon>Pseudomonadota</taxon>
        <taxon>Gammaproteobacteria</taxon>
        <taxon>Chromatiales</taxon>
        <taxon>Chromatiaceae</taxon>
        <taxon>Thiohalocapsa</taxon>
    </lineage>
</organism>
<comment type="caution">
    <text evidence="1">The sequence shown here is derived from an EMBL/GenBank/DDBJ whole genome shotgun (WGS) entry which is preliminary data.</text>
</comment>
<dbReference type="InterPro" id="IPR022573">
    <property type="entry name" value="DUF2887"/>
</dbReference>
<evidence type="ECO:0000313" key="2">
    <source>
        <dbReference type="Proteomes" id="UP000748752"/>
    </source>
</evidence>
<sequence>MTDFLKTEETAVGVRLARLVVLDRATAAAEARALATTAGTQAERFAMLDLIETILVYKFPTLTCEEIKTMLHLPDTDLKQTGFSRRSSPKAAKKACSAQKPACSSVW</sequence>
<dbReference type="RefSeq" id="WP_200239872.1">
    <property type="nucleotide sequence ID" value="NZ_NRRV01000045.1"/>
</dbReference>
<protein>
    <submittedName>
        <fullName evidence="1">Uncharacterized protein</fullName>
    </submittedName>
</protein>
<reference evidence="1 2" key="1">
    <citation type="journal article" date="2020" name="Microorganisms">
        <title>Osmotic Adaptation and Compatible Solute Biosynthesis of Phototrophic Bacteria as Revealed from Genome Analyses.</title>
        <authorList>
            <person name="Imhoff J.F."/>
            <person name="Rahn T."/>
            <person name="Kunzel S."/>
            <person name="Keller A."/>
            <person name="Neulinger S.C."/>
        </authorList>
    </citation>
    <scope>NUCLEOTIDE SEQUENCE [LARGE SCALE GENOMIC DNA]</scope>
    <source>
        <strain evidence="1 2">DSM 6210</strain>
    </source>
</reference>
<proteinExistence type="predicted"/>
<dbReference type="Proteomes" id="UP000748752">
    <property type="component" value="Unassembled WGS sequence"/>
</dbReference>
<keyword evidence="2" id="KW-1185">Reference proteome</keyword>
<name>A0ABS1CK89_9GAMM</name>
<dbReference type="EMBL" id="NRRV01000045">
    <property type="protein sequence ID" value="MBK1632344.1"/>
    <property type="molecule type" value="Genomic_DNA"/>
</dbReference>